<dbReference type="GO" id="GO:0003723">
    <property type="term" value="F:RNA binding"/>
    <property type="evidence" value="ECO:0007669"/>
    <property type="project" value="UniProtKB-UniRule"/>
</dbReference>
<feature type="region of interest" description="Disordered" evidence="3">
    <location>
        <begin position="221"/>
        <end position="572"/>
    </location>
</feature>
<dbReference type="GO" id="GO:0005730">
    <property type="term" value="C:nucleolus"/>
    <property type="evidence" value="ECO:0007669"/>
    <property type="project" value="TreeGrafter"/>
</dbReference>
<evidence type="ECO:0000256" key="4">
    <source>
        <dbReference type="SAM" id="SignalP"/>
    </source>
</evidence>
<dbReference type="Pfam" id="PF00076">
    <property type="entry name" value="RRM_1"/>
    <property type="match status" value="1"/>
</dbReference>
<feature type="domain" description="RRM" evidence="5">
    <location>
        <begin position="153"/>
        <end position="229"/>
    </location>
</feature>
<gene>
    <name evidence="6" type="ORF">PSALAMII_LOCUS156</name>
</gene>
<sequence length="572" mass="61909">MPQPTSPLPTFPLWTFLISFSFYPILSREKRAQIRWRVSPQLHRNHGFVPDLFRSSILAISHGRSLTGSCHLAPKNKAQKMSMSTFLADESLGSWADEMEDMPLPSQPLASTFQRRPMGADAGYGSGPTGGFERERGGYAVREPLDLPTQPPYTCHVGNLSFEATEADISDLFAGCGVTNVRVVEDKLTKAPKGFGYVEFETVEGLQKALDLSGSSLQGRSIRTSVAEPPKESRMEGKDLDWSRRGPLPELPQARVPDRSSFGRGMDPAIDAGADRGPRRSNFESDGKPRDFNNWERKGPLSPSAGGPPREGGRPTSTDGAGSSFRRNEAAWGEGRPQDEGSRPPRPEHVRPEPTPTAADMDNQWRARMRPDDAPKEQPASPASPSATPAVPAAPASRPKLNLTKRTVSENPTTPTSGGDSKASPFGAARPIDTATRERQVEERRQLAIRQKQDAAEKAKAEKAEKHAEKQKQLKDAAPAVDHNGKDVLETPKGGGNFEILQRTGEEGDMTADKETEETAAAPAEAPKETSNGWRAPAAEASAGAGGDDEGWSTVSVKPRNNRRGQTGRGFA</sequence>
<feature type="compositionally biased region" description="Basic and acidic residues" evidence="3">
    <location>
        <begin position="363"/>
        <end position="376"/>
    </location>
</feature>
<dbReference type="InterPro" id="IPR035979">
    <property type="entry name" value="RBD_domain_sf"/>
</dbReference>
<accession>A0A9W4I547</accession>
<evidence type="ECO:0000256" key="1">
    <source>
        <dbReference type="ARBA" id="ARBA00022884"/>
    </source>
</evidence>
<keyword evidence="4" id="KW-0732">Signal</keyword>
<dbReference type="SUPFAM" id="SSF54928">
    <property type="entry name" value="RNA-binding domain, RBD"/>
    <property type="match status" value="1"/>
</dbReference>
<feature type="compositionally biased region" description="Basic and acidic residues" evidence="3">
    <location>
        <begin position="435"/>
        <end position="475"/>
    </location>
</feature>
<dbReference type="PANTHER" id="PTHR23236">
    <property type="entry name" value="EUKARYOTIC TRANSLATION INITIATION FACTOR 4B/4H"/>
    <property type="match status" value="1"/>
</dbReference>
<dbReference type="Proteomes" id="UP001152649">
    <property type="component" value="Unassembled WGS sequence"/>
</dbReference>
<dbReference type="EMBL" id="CAJVPG010000011">
    <property type="protein sequence ID" value="CAG8225757.1"/>
    <property type="molecule type" value="Genomic_DNA"/>
</dbReference>
<evidence type="ECO:0000259" key="5">
    <source>
        <dbReference type="PROSITE" id="PS50102"/>
    </source>
</evidence>
<dbReference type="PROSITE" id="PS50102">
    <property type="entry name" value="RRM"/>
    <property type="match status" value="1"/>
</dbReference>
<feature type="compositionally biased region" description="Low complexity" evidence="3">
    <location>
        <begin position="377"/>
        <end position="399"/>
    </location>
</feature>
<evidence type="ECO:0000313" key="7">
    <source>
        <dbReference type="Proteomes" id="UP001152649"/>
    </source>
</evidence>
<dbReference type="SMART" id="SM00360">
    <property type="entry name" value="RRM"/>
    <property type="match status" value="1"/>
</dbReference>
<protein>
    <recommendedName>
        <fullName evidence="5">RRM domain-containing protein</fullName>
    </recommendedName>
</protein>
<proteinExistence type="predicted"/>
<evidence type="ECO:0000256" key="3">
    <source>
        <dbReference type="SAM" id="MobiDB-lite"/>
    </source>
</evidence>
<feature type="compositionally biased region" description="Basic and acidic residues" evidence="3">
    <location>
        <begin position="229"/>
        <end position="244"/>
    </location>
</feature>
<feature type="compositionally biased region" description="Basic and acidic residues" evidence="3">
    <location>
        <begin position="273"/>
        <end position="299"/>
    </location>
</feature>
<comment type="caution">
    <text evidence="6">The sequence shown here is derived from an EMBL/GenBank/DDBJ whole genome shotgun (WGS) entry which is preliminary data.</text>
</comment>
<feature type="compositionally biased region" description="Basic and acidic residues" evidence="3">
    <location>
        <begin position="336"/>
        <end position="352"/>
    </location>
</feature>
<reference evidence="6" key="1">
    <citation type="submission" date="2021-07" db="EMBL/GenBank/DDBJ databases">
        <authorList>
            <person name="Branca A.L. A."/>
        </authorList>
    </citation>
    <scope>NUCLEOTIDE SEQUENCE</scope>
</reference>
<feature type="compositionally biased region" description="Polar residues" evidence="3">
    <location>
        <begin position="404"/>
        <end position="419"/>
    </location>
</feature>
<dbReference type="OrthoDB" id="48651at2759"/>
<keyword evidence="1 2" id="KW-0694">RNA-binding</keyword>
<dbReference type="FunFam" id="3.30.70.330:FF:000356">
    <property type="entry name" value="Translation initiation factor 4B"/>
    <property type="match status" value="1"/>
</dbReference>
<evidence type="ECO:0000313" key="6">
    <source>
        <dbReference type="EMBL" id="CAG8225757.1"/>
    </source>
</evidence>
<dbReference type="InterPro" id="IPR000504">
    <property type="entry name" value="RRM_dom"/>
</dbReference>
<dbReference type="InterPro" id="IPR012677">
    <property type="entry name" value="Nucleotide-bd_a/b_plait_sf"/>
</dbReference>
<feature type="signal peptide" evidence="4">
    <location>
        <begin position="1"/>
        <end position="27"/>
    </location>
</feature>
<feature type="chain" id="PRO_5040894520" description="RRM domain-containing protein" evidence="4">
    <location>
        <begin position="28"/>
        <end position="572"/>
    </location>
</feature>
<name>A0A9W4I547_9EURO</name>
<organism evidence="6 7">
    <name type="scientific">Penicillium salamii</name>
    <dbReference type="NCBI Taxonomy" id="1612424"/>
    <lineage>
        <taxon>Eukaryota</taxon>
        <taxon>Fungi</taxon>
        <taxon>Dikarya</taxon>
        <taxon>Ascomycota</taxon>
        <taxon>Pezizomycotina</taxon>
        <taxon>Eurotiomycetes</taxon>
        <taxon>Eurotiomycetidae</taxon>
        <taxon>Eurotiales</taxon>
        <taxon>Aspergillaceae</taxon>
        <taxon>Penicillium</taxon>
    </lineage>
</organism>
<feature type="compositionally biased region" description="Low complexity" evidence="3">
    <location>
        <begin position="519"/>
        <end position="543"/>
    </location>
</feature>
<dbReference type="PANTHER" id="PTHR23236:SF11">
    <property type="entry name" value="EUKARYOTIC TRANSLATION INITIATION FACTOR 4H"/>
    <property type="match status" value="1"/>
</dbReference>
<dbReference type="Gene3D" id="3.30.70.330">
    <property type="match status" value="1"/>
</dbReference>
<dbReference type="AlphaFoldDB" id="A0A9W4I547"/>
<keyword evidence="7" id="KW-1185">Reference proteome</keyword>
<feature type="compositionally biased region" description="Acidic residues" evidence="3">
    <location>
        <begin position="507"/>
        <end position="518"/>
    </location>
</feature>
<evidence type="ECO:0000256" key="2">
    <source>
        <dbReference type="PROSITE-ProRule" id="PRU00176"/>
    </source>
</evidence>